<name>A0A286D423_9GAMM</name>
<dbReference type="GO" id="GO:0018845">
    <property type="term" value="F:2-hydroxychromene-2-carboxylate isomerase activity"/>
    <property type="evidence" value="ECO:0007669"/>
    <property type="project" value="UniProtKB-UniRule"/>
</dbReference>
<dbReference type="SUPFAM" id="SSF52833">
    <property type="entry name" value="Thioredoxin-like"/>
    <property type="match status" value="1"/>
</dbReference>
<dbReference type="InterPro" id="IPR044087">
    <property type="entry name" value="NahD-like"/>
</dbReference>
<dbReference type="OrthoDB" id="5244108at2"/>
<dbReference type="InterPro" id="IPR001853">
    <property type="entry name" value="DSBA-like_thioredoxin_dom"/>
</dbReference>
<dbReference type="CDD" id="cd03022">
    <property type="entry name" value="DsbA_HCCA_Iso"/>
    <property type="match status" value="1"/>
</dbReference>
<dbReference type="Proteomes" id="UP000219374">
    <property type="component" value="Unassembled WGS sequence"/>
</dbReference>
<dbReference type="GO" id="GO:0006749">
    <property type="term" value="P:glutathione metabolic process"/>
    <property type="evidence" value="ECO:0007669"/>
    <property type="project" value="TreeGrafter"/>
</dbReference>
<feature type="domain" description="DSBA-like thioredoxin" evidence="3">
    <location>
        <begin position="6"/>
        <end position="199"/>
    </location>
</feature>
<dbReference type="Gene3D" id="3.40.30.10">
    <property type="entry name" value="Glutaredoxin"/>
    <property type="match status" value="1"/>
</dbReference>
<proteinExistence type="inferred from homology"/>
<dbReference type="GO" id="GO:0004364">
    <property type="term" value="F:glutathione transferase activity"/>
    <property type="evidence" value="ECO:0007669"/>
    <property type="project" value="TreeGrafter"/>
</dbReference>
<dbReference type="GO" id="GO:0004602">
    <property type="term" value="F:glutathione peroxidase activity"/>
    <property type="evidence" value="ECO:0007669"/>
    <property type="project" value="TreeGrafter"/>
</dbReference>
<keyword evidence="1 4" id="KW-0413">Isomerase</keyword>
<dbReference type="InterPro" id="IPR036249">
    <property type="entry name" value="Thioredoxin-like_sf"/>
</dbReference>
<dbReference type="EC" id="5.99.1.4" evidence="1"/>
<evidence type="ECO:0000313" key="4">
    <source>
        <dbReference type="EMBL" id="SOD53419.1"/>
    </source>
</evidence>
<dbReference type="InterPro" id="IPR014440">
    <property type="entry name" value="HCCAis_GSTk"/>
</dbReference>
<dbReference type="PANTHER" id="PTHR42943">
    <property type="entry name" value="GLUTATHIONE S-TRANSFERASE KAPPA"/>
    <property type="match status" value="1"/>
</dbReference>
<evidence type="ECO:0000259" key="3">
    <source>
        <dbReference type="Pfam" id="PF01323"/>
    </source>
</evidence>
<dbReference type="PANTHER" id="PTHR42943:SF13">
    <property type="entry name" value="GLUTATHIONE S-TRANSFERASE KAPPA-RELATED"/>
    <property type="match status" value="1"/>
</dbReference>
<dbReference type="GO" id="GO:1901170">
    <property type="term" value="P:naphthalene catabolic process"/>
    <property type="evidence" value="ECO:0007669"/>
    <property type="project" value="InterPro"/>
</dbReference>
<feature type="active site" description="Nucleophile" evidence="2">
    <location>
        <position position="15"/>
    </location>
</feature>
<dbReference type="PIRSF" id="PIRSF006386">
    <property type="entry name" value="HCCAis_GSTk"/>
    <property type="match status" value="1"/>
</dbReference>
<accession>A0A286D423</accession>
<dbReference type="AlphaFoldDB" id="A0A286D423"/>
<keyword evidence="5" id="KW-1185">Reference proteome</keyword>
<evidence type="ECO:0000256" key="1">
    <source>
        <dbReference type="PIRNR" id="PIRNR006386"/>
    </source>
</evidence>
<dbReference type="RefSeq" id="WP_097121153.1">
    <property type="nucleotide sequence ID" value="NZ_OCND01000002.1"/>
</dbReference>
<evidence type="ECO:0000313" key="5">
    <source>
        <dbReference type="Proteomes" id="UP000219374"/>
    </source>
</evidence>
<dbReference type="EMBL" id="OCND01000002">
    <property type="protein sequence ID" value="SOD53419.1"/>
    <property type="molecule type" value="Genomic_DNA"/>
</dbReference>
<evidence type="ECO:0000256" key="2">
    <source>
        <dbReference type="PIRSR" id="PIRSR006386-1"/>
    </source>
</evidence>
<sequence>MSAGAQVDYYFSLVSPYAYLGHAAFLDLAHRHGATVAYRPVRLLEVFAAAGGVPLGQRTPSRQRYRLLELQRWRQARGLPLNLHPAFFPVDGSLADCAAIALTRLQRDPETYIRDAFRAVWVDERNLADRQTIAELLARAGHDADAVLALASGEAVQAAYRANTEAAAAADLPGVPGYVLAGEAFWGQDRIEMLGQALQSARPPYRAH</sequence>
<dbReference type="Pfam" id="PF01323">
    <property type="entry name" value="DSBA"/>
    <property type="match status" value="1"/>
</dbReference>
<reference evidence="4 5" key="1">
    <citation type="submission" date="2017-09" db="EMBL/GenBank/DDBJ databases">
        <authorList>
            <person name="Ehlers B."/>
            <person name="Leendertz F.H."/>
        </authorList>
    </citation>
    <scope>NUCLEOTIDE SEQUENCE [LARGE SCALE GENOMIC DNA]</scope>
    <source>
        <strain evidence="4 5">CGMCC 1.10978</strain>
    </source>
</reference>
<protein>
    <recommendedName>
        <fullName evidence="1">2-hydroxychromene-2-carboxylate isomerase</fullName>
        <ecNumber evidence="1">5.99.1.4</ecNumber>
    </recommendedName>
</protein>
<organism evidence="4 5">
    <name type="scientific">Pseudoxanthomonas wuyuanensis</name>
    <dbReference type="NCBI Taxonomy" id="1073196"/>
    <lineage>
        <taxon>Bacteria</taxon>
        <taxon>Pseudomonadati</taxon>
        <taxon>Pseudomonadota</taxon>
        <taxon>Gammaproteobacteria</taxon>
        <taxon>Lysobacterales</taxon>
        <taxon>Lysobacteraceae</taxon>
        <taxon>Pseudoxanthomonas</taxon>
    </lineage>
</organism>
<gene>
    <name evidence="4" type="ORF">SAMN06296416_102401</name>
</gene>
<comment type="catalytic activity">
    <reaction evidence="1">
        <text>2-hydroxychromene-2-carboxylate = (3E)-4-(2-hydroxyphenyl)-2-oxobut-3-enoate</text>
        <dbReference type="Rhea" id="RHEA:27401"/>
        <dbReference type="ChEBI" id="CHEBI:59350"/>
        <dbReference type="ChEBI" id="CHEBI:59353"/>
        <dbReference type="EC" id="5.99.1.4"/>
    </reaction>
</comment>
<dbReference type="InterPro" id="IPR051924">
    <property type="entry name" value="GST_Kappa/NadH"/>
</dbReference>
<comment type="similarity">
    <text evidence="1">Belongs to the GST superfamily. NadH family.</text>
</comment>